<dbReference type="GO" id="GO:0004674">
    <property type="term" value="F:protein serine/threonine kinase activity"/>
    <property type="evidence" value="ECO:0007669"/>
    <property type="project" value="TreeGrafter"/>
</dbReference>
<evidence type="ECO:0000256" key="1">
    <source>
        <dbReference type="ARBA" id="ARBA00022741"/>
    </source>
</evidence>
<feature type="binding site" evidence="3">
    <location>
        <position position="767"/>
    </location>
    <ligand>
        <name>ATP</name>
        <dbReference type="ChEBI" id="CHEBI:30616"/>
    </ligand>
</feature>
<dbReference type="InterPro" id="IPR011009">
    <property type="entry name" value="Kinase-like_dom_sf"/>
</dbReference>
<dbReference type="PROSITE" id="PS50011">
    <property type="entry name" value="PROTEIN_KINASE_DOM"/>
    <property type="match status" value="1"/>
</dbReference>
<dbReference type="GO" id="GO:0005524">
    <property type="term" value="F:ATP binding"/>
    <property type="evidence" value="ECO:0007669"/>
    <property type="project" value="UniProtKB-UniRule"/>
</dbReference>
<feature type="region of interest" description="Disordered" evidence="4">
    <location>
        <begin position="555"/>
        <end position="584"/>
    </location>
</feature>
<dbReference type="EMBL" id="LSRX01000398">
    <property type="protein sequence ID" value="OLP98401.1"/>
    <property type="molecule type" value="Genomic_DNA"/>
</dbReference>
<reference evidence="6 7" key="1">
    <citation type="submission" date="2016-02" db="EMBL/GenBank/DDBJ databases">
        <title>Genome analysis of coral dinoflagellate symbionts highlights evolutionary adaptations to a symbiotic lifestyle.</title>
        <authorList>
            <person name="Aranda M."/>
            <person name="Li Y."/>
            <person name="Liew Y.J."/>
            <person name="Baumgarten S."/>
            <person name="Simakov O."/>
            <person name="Wilson M."/>
            <person name="Piel J."/>
            <person name="Ashoor H."/>
            <person name="Bougouffa S."/>
            <person name="Bajic V.B."/>
            <person name="Ryu T."/>
            <person name="Ravasi T."/>
            <person name="Bayer T."/>
            <person name="Micklem G."/>
            <person name="Kim H."/>
            <person name="Bhak J."/>
            <person name="Lajeunesse T.C."/>
            <person name="Voolstra C.R."/>
        </authorList>
    </citation>
    <scope>NUCLEOTIDE SEQUENCE [LARGE SCALE GENOMIC DNA]</scope>
    <source>
        <strain evidence="6 7">CCMP2467</strain>
    </source>
</reference>
<dbReference type="SMART" id="SM00220">
    <property type="entry name" value="S_TKc"/>
    <property type="match status" value="1"/>
</dbReference>
<evidence type="ECO:0000313" key="6">
    <source>
        <dbReference type="EMBL" id="OLP98401.1"/>
    </source>
</evidence>
<gene>
    <name evidence="6" type="primary">pknB</name>
    <name evidence="6" type="ORF">AK812_SmicGene19152</name>
</gene>
<dbReference type="PROSITE" id="PS00107">
    <property type="entry name" value="PROTEIN_KINASE_ATP"/>
    <property type="match status" value="1"/>
</dbReference>
<organism evidence="6 7">
    <name type="scientific">Symbiodinium microadriaticum</name>
    <name type="common">Dinoflagellate</name>
    <name type="synonym">Zooxanthella microadriatica</name>
    <dbReference type="NCBI Taxonomy" id="2951"/>
    <lineage>
        <taxon>Eukaryota</taxon>
        <taxon>Sar</taxon>
        <taxon>Alveolata</taxon>
        <taxon>Dinophyceae</taxon>
        <taxon>Suessiales</taxon>
        <taxon>Symbiodiniaceae</taxon>
        <taxon>Symbiodinium</taxon>
    </lineage>
</organism>
<feature type="region of interest" description="Disordered" evidence="4">
    <location>
        <begin position="149"/>
        <end position="179"/>
    </location>
</feature>
<evidence type="ECO:0000313" key="7">
    <source>
        <dbReference type="Proteomes" id="UP000186817"/>
    </source>
</evidence>
<keyword evidence="7" id="KW-1185">Reference proteome</keyword>
<sequence>MTLEGEHADVSFFKMVCSPPPWRASSAPKLSRARAKELTDRLTVSKWPPRKPYSAKNLLDELKKVQQQQKARSTPAAAAMSFEDQRLYCEDLAKPVPKPPRYRQRHRCRKAYSPVMVATQRASVQRLSRPRSAPLPGITGLAAALEPVSRDAEVGSAAQTRGQRLSLSSPASEGSCVQRPVTPLGQTLQLEVPSAPKTPGRWLLEAMKRKAAAARMAQDTEAILDVAKKTSKPFWALTEYGRSMGWWEFGNVVRRHVALVLAALSALTQVGVAVEVAVDFTGHADSGKVLGQGRISHRPRPEESGEKGAQVIPKRNYLGAYGYTAVAKLLAMAARCHKAIALELLAEHSRSMREMNTPDVCEVDTYDPCYDEDPYDTGRGQQNSTYRVKHRGLRIAMSADAWAARHLAAVAAISGAGAAAAFLLGRWSAQVEAAAKEAAQAKLVEKPAAGCVPLGGMAAQPGFCSNYPHAEQRRLNTRREALLGLPVEQRHAQLNHFQAQWSAEAGCFQCVQTHIARTPDADLDELQGFAEKAFSDGKMAEEVYRQFCQQIRPAEVGRKRNRSASPSRPQSSAAAAETEEELEEDFGFEVGDEVDIIGLEKASHFNGRIGKLQSQTAGRWEVKLINCQEDKTLAIKPANLCFRQVEEASVPVPLSLRMPVPQCGNPWRVPPSSRRDKRREMLEQYRVEMGEGFTKEAKRRLFDKWYPGQSHRYKHLFHSWLRSMEMEAEYKKDGNVFYHPELLIGSGSHAKVYLGIVPADGREVAIKVFRDRAGSEHFAKEVRAMKENTAIFGIMQYITSFEQRKVWYEEHRSTKRRREERVQVVILELMEGTLQEAMSTWGDLDAEQHLDVVCSASRSLLDILSRLNPVGDQGYVHRDIKPDNIMIDCRGNIRLSDFGIARALRGDEAQLFSPTCGSCPQFTPPEVLRYATLHKTSDLYSAGRVMIAMMLTDPSLSSLWDRRLELEQVPAQWPGYKRHAFLRLVEALTHRDKHCRAYSDKLQDVSQLYQADKCQDLHHRMNTRCHFPYAWFFFCDCCYFCCCC</sequence>
<comment type="caution">
    <text evidence="6">The sequence shown here is derived from an EMBL/GenBank/DDBJ whole genome shotgun (WGS) entry which is preliminary data.</text>
</comment>
<dbReference type="PANTHER" id="PTHR44167:SF31">
    <property type="entry name" value="PROTEIN CBG02007"/>
    <property type="match status" value="1"/>
</dbReference>
<protein>
    <submittedName>
        <fullName evidence="6">Putative serine/threonine-protein kinase PknB</fullName>
    </submittedName>
</protein>
<evidence type="ECO:0000259" key="5">
    <source>
        <dbReference type="PROSITE" id="PS50011"/>
    </source>
</evidence>
<dbReference type="OrthoDB" id="1741334at2759"/>
<dbReference type="Pfam" id="PF00069">
    <property type="entry name" value="Pkinase"/>
    <property type="match status" value="1"/>
</dbReference>
<dbReference type="GO" id="GO:0044773">
    <property type="term" value="P:mitotic DNA damage checkpoint signaling"/>
    <property type="evidence" value="ECO:0007669"/>
    <property type="project" value="TreeGrafter"/>
</dbReference>
<feature type="region of interest" description="Disordered" evidence="4">
    <location>
        <begin position="290"/>
        <end position="309"/>
    </location>
</feature>
<dbReference type="GO" id="GO:0005737">
    <property type="term" value="C:cytoplasm"/>
    <property type="evidence" value="ECO:0007669"/>
    <property type="project" value="TreeGrafter"/>
</dbReference>
<evidence type="ECO:0000256" key="4">
    <source>
        <dbReference type="SAM" id="MobiDB-lite"/>
    </source>
</evidence>
<dbReference type="SUPFAM" id="SSF56112">
    <property type="entry name" value="Protein kinase-like (PK-like)"/>
    <property type="match status" value="1"/>
</dbReference>
<dbReference type="GO" id="GO:0005634">
    <property type="term" value="C:nucleus"/>
    <property type="evidence" value="ECO:0007669"/>
    <property type="project" value="TreeGrafter"/>
</dbReference>
<keyword evidence="1 3" id="KW-0547">Nucleotide-binding</keyword>
<accession>A0A1Q9DTC3</accession>
<proteinExistence type="predicted"/>
<evidence type="ECO:0000256" key="3">
    <source>
        <dbReference type="PROSITE-ProRule" id="PRU10141"/>
    </source>
</evidence>
<keyword evidence="2 3" id="KW-0067">ATP-binding</keyword>
<dbReference type="InterPro" id="IPR000719">
    <property type="entry name" value="Prot_kinase_dom"/>
</dbReference>
<dbReference type="Gene3D" id="1.10.510.10">
    <property type="entry name" value="Transferase(Phosphotransferase) domain 1"/>
    <property type="match status" value="1"/>
</dbReference>
<name>A0A1Q9DTC3_SYMMI</name>
<feature type="compositionally biased region" description="Low complexity" evidence="4">
    <location>
        <begin position="563"/>
        <end position="576"/>
    </location>
</feature>
<keyword evidence="6" id="KW-0418">Kinase</keyword>
<feature type="compositionally biased region" description="Polar residues" evidence="4">
    <location>
        <begin position="157"/>
        <end position="172"/>
    </location>
</feature>
<dbReference type="InterPro" id="IPR008271">
    <property type="entry name" value="Ser/Thr_kinase_AS"/>
</dbReference>
<feature type="domain" description="Protein kinase" evidence="5">
    <location>
        <begin position="738"/>
        <end position="1009"/>
    </location>
</feature>
<dbReference type="Proteomes" id="UP000186817">
    <property type="component" value="Unassembled WGS sequence"/>
</dbReference>
<dbReference type="InterPro" id="IPR017441">
    <property type="entry name" value="Protein_kinase_ATP_BS"/>
</dbReference>
<dbReference type="AlphaFoldDB" id="A0A1Q9DTC3"/>
<dbReference type="PROSITE" id="PS00108">
    <property type="entry name" value="PROTEIN_KINASE_ST"/>
    <property type="match status" value="1"/>
</dbReference>
<dbReference type="PANTHER" id="PTHR44167">
    <property type="entry name" value="OVARIAN-SPECIFIC SERINE/THREONINE-PROTEIN KINASE LOK-RELATED"/>
    <property type="match status" value="1"/>
</dbReference>
<evidence type="ECO:0000256" key="2">
    <source>
        <dbReference type="ARBA" id="ARBA00022840"/>
    </source>
</evidence>
<keyword evidence="6" id="KW-0808">Transferase</keyword>